<organism evidence="1 2">
    <name type="scientific">Ixodes persulcatus</name>
    <name type="common">Taiga tick</name>
    <dbReference type="NCBI Taxonomy" id="34615"/>
    <lineage>
        <taxon>Eukaryota</taxon>
        <taxon>Metazoa</taxon>
        <taxon>Ecdysozoa</taxon>
        <taxon>Arthropoda</taxon>
        <taxon>Chelicerata</taxon>
        <taxon>Arachnida</taxon>
        <taxon>Acari</taxon>
        <taxon>Parasitiformes</taxon>
        <taxon>Ixodida</taxon>
        <taxon>Ixodoidea</taxon>
        <taxon>Ixodidae</taxon>
        <taxon>Ixodinae</taxon>
        <taxon>Ixodes</taxon>
    </lineage>
</organism>
<sequence length="246" mass="27526">MELPSTSLNQDVETGWNSEHAMLSRLVQLKDAVSLEMATSETSVSCLSASEWSVAESLVQVLQPVADATADLSGQRYGTPSSVVPFLYGTEEILKRHSTIENEAAVFAKNLLKSCKSRFPLFMEQEELMLATRCDSRFKALFCTSSFDHTQAVELLAAEVADRCARIDSPSQQFRRQELHSKPSTSHDCSKEHPEMVWETVELLALQTTDPTVKRLKGTLMCHWSPGRMTFWSTGKHKELHSTRAS</sequence>
<comment type="caution">
    <text evidence="1">The sequence shown here is derived from an EMBL/GenBank/DDBJ whole genome shotgun (WGS) entry which is preliminary data.</text>
</comment>
<dbReference type="Proteomes" id="UP000805193">
    <property type="component" value="Unassembled WGS sequence"/>
</dbReference>
<dbReference type="EMBL" id="JABSTQ010009640">
    <property type="protein sequence ID" value="KAG0427314.1"/>
    <property type="molecule type" value="Genomic_DNA"/>
</dbReference>
<reference evidence="1 2" key="1">
    <citation type="journal article" date="2020" name="Cell">
        <title>Large-Scale Comparative Analyses of Tick Genomes Elucidate Their Genetic Diversity and Vector Capacities.</title>
        <authorList>
            <consortium name="Tick Genome and Microbiome Consortium (TIGMIC)"/>
            <person name="Jia N."/>
            <person name="Wang J."/>
            <person name="Shi W."/>
            <person name="Du L."/>
            <person name="Sun Y."/>
            <person name="Zhan W."/>
            <person name="Jiang J.F."/>
            <person name="Wang Q."/>
            <person name="Zhang B."/>
            <person name="Ji P."/>
            <person name="Bell-Sakyi L."/>
            <person name="Cui X.M."/>
            <person name="Yuan T.T."/>
            <person name="Jiang B.G."/>
            <person name="Yang W.F."/>
            <person name="Lam T.T."/>
            <person name="Chang Q.C."/>
            <person name="Ding S.J."/>
            <person name="Wang X.J."/>
            <person name="Zhu J.G."/>
            <person name="Ruan X.D."/>
            <person name="Zhao L."/>
            <person name="Wei J.T."/>
            <person name="Ye R.Z."/>
            <person name="Que T.C."/>
            <person name="Du C.H."/>
            <person name="Zhou Y.H."/>
            <person name="Cheng J.X."/>
            <person name="Dai P.F."/>
            <person name="Guo W.B."/>
            <person name="Han X.H."/>
            <person name="Huang E.J."/>
            <person name="Li L.F."/>
            <person name="Wei W."/>
            <person name="Gao Y.C."/>
            <person name="Liu J.Z."/>
            <person name="Shao H.Z."/>
            <person name="Wang X."/>
            <person name="Wang C.C."/>
            <person name="Yang T.C."/>
            <person name="Huo Q.B."/>
            <person name="Li W."/>
            <person name="Chen H.Y."/>
            <person name="Chen S.E."/>
            <person name="Zhou L.G."/>
            <person name="Ni X.B."/>
            <person name="Tian J.H."/>
            <person name="Sheng Y."/>
            <person name="Liu T."/>
            <person name="Pan Y.S."/>
            <person name="Xia L.Y."/>
            <person name="Li J."/>
            <person name="Zhao F."/>
            <person name="Cao W.C."/>
        </authorList>
    </citation>
    <scope>NUCLEOTIDE SEQUENCE [LARGE SCALE GENOMIC DNA]</scope>
    <source>
        <strain evidence="1">Iper-2018</strain>
    </source>
</reference>
<keyword evidence="2" id="KW-1185">Reference proteome</keyword>
<proteinExistence type="predicted"/>
<name>A0AC60Q162_IXOPE</name>
<protein>
    <submittedName>
        <fullName evidence="1">Uncharacterized protein</fullName>
    </submittedName>
</protein>
<accession>A0AC60Q162</accession>
<evidence type="ECO:0000313" key="2">
    <source>
        <dbReference type="Proteomes" id="UP000805193"/>
    </source>
</evidence>
<evidence type="ECO:0000313" key="1">
    <source>
        <dbReference type="EMBL" id="KAG0427314.1"/>
    </source>
</evidence>
<gene>
    <name evidence="1" type="ORF">HPB47_025619</name>
</gene>